<dbReference type="GO" id="GO:0005524">
    <property type="term" value="F:ATP binding"/>
    <property type="evidence" value="ECO:0007669"/>
    <property type="project" value="UniProtKB-KW"/>
</dbReference>
<gene>
    <name evidence="9" type="ORF">CROS1456_LOCUS6859</name>
    <name evidence="10" type="ORF">HKI87_14g77580</name>
</gene>
<comment type="similarity">
    <text evidence="1">Belongs to the protein kinase superfamily. CMGC Ser/Thr protein kinase family. CDC2/CDKX subfamily.</text>
</comment>
<reference evidence="9" key="1">
    <citation type="submission" date="2021-01" db="EMBL/GenBank/DDBJ databases">
        <authorList>
            <person name="Corre E."/>
            <person name="Pelletier E."/>
            <person name="Niang G."/>
            <person name="Scheremetjew M."/>
            <person name="Finn R."/>
            <person name="Kale V."/>
            <person name="Holt S."/>
            <person name="Cochrane G."/>
            <person name="Meng A."/>
            <person name="Brown T."/>
            <person name="Cohen L."/>
        </authorList>
    </citation>
    <scope>NUCLEOTIDE SEQUENCE</scope>
    <source>
        <strain evidence="9">RCC1871</strain>
    </source>
</reference>
<evidence type="ECO:0000256" key="2">
    <source>
        <dbReference type="ARBA" id="ARBA00022527"/>
    </source>
</evidence>
<dbReference type="SMART" id="SM00220">
    <property type="entry name" value="S_TKc"/>
    <property type="match status" value="1"/>
</dbReference>
<reference evidence="10 11" key="2">
    <citation type="submission" date="2024-03" db="EMBL/GenBank/DDBJ databases">
        <title>Complete genome sequence of the green alga Chloropicon roscoffensis RCC1871.</title>
        <authorList>
            <person name="Lemieux C."/>
            <person name="Pombert J.-F."/>
            <person name="Otis C."/>
            <person name="Turmel M."/>
        </authorList>
    </citation>
    <scope>NUCLEOTIDE SEQUENCE [LARGE SCALE GENOMIC DNA]</scope>
    <source>
        <strain evidence="10 11">RCC1871</strain>
    </source>
</reference>
<evidence type="ECO:0000259" key="8">
    <source>
        <dbReference type="PROSITE" id="PS50011"/>
    </source>
</evidence>
<dbReference type="PROSITE" id="PS50011">
    <property type="entry name" value="PROTEIN_KINASE_DOM"/>
    <property type="match status" value="1"/>
</dbReference>
<keyword evidence="4" id="KW-0547">Nucleotide-binding</keyword>
<keyword evidence="2" id="KW-0723">Serine/threonine-protein kinase</keyword>
<feature type="domain" description="Protein kinase" evidence="8">
    <location>
        <begin position="27"/>
        <end position="347"/>
    </location>
</feature>
<dbReference type="InterPro" id="IPR008271">
    <property type="entry name" value="Ser/Thr_kinase_AS"/>
</dbReference>
<evidence type="ECO:0000256" key="4">
    <source>
        <dbReference type="ARBA" id="ARBA00022741"/>
    </source>
</evidence>
<accession>A0A7S3CE73</accession>
<dbReference type="GO" id="GO:0000307">
    <property type="term" value="C:cyclin-dependent protein kinase holoenzyme complex"/>
    <property type="evidence" value="ECO:0007669"/>
    <property type="project" value="TreeGrafter"/>
</dbReference>
<dbReference type="Proteomes" id="UP001472866">
    <property type="component" value="Chromosome 14"/>
</dbReference>
<dbReference type="Gene3D" id="1.10.510.10">
    <property type="entry name" value="Transferase(Phosphotransferase) domain 1"/>
    <property type="match status" value="1"/>
</dbReference>
<evidence type="ECO:0000313" key="10">
    <source>
        <dbReference type="EMBL" id="WZN66193.1"/>
    </source>
</evidence>
<evidence type="ECO:0000256" key="5">
    <source>
        <dbReference type="ARBA" id="ARBA00022777"/>
    </source>
</evidence>
<evidence type="ECO:0000256" key="6">
    <source>
        <dbReference type="ARBA" id="ARBA00022840"/>
    </source>
</evidence>
<name>A0A7S3CE73_9CHLO</name>
<evidence type="ECO:0000256" key="3">
    <source>
        <dbReference type="ARBA" id="ARBA00022679"/>
    </source>
</evidence>
<dbReference type="Pfam" id="PF00069">
    <property type="entry name" value="Pkinase"/>
    <property type="match status" value="1"/>
</dbReference>
<evidence type="ECO:0000313" key="9">
    <source>
        <dbReference type="EMBL" id="CAE0193769.1"/>
    </source>
</evidence>
<dbReference type="EMBL" id="HBHZ01008910">
    <property type="protein sequence ID" value="CAE0193769.1"/>
    <property type="molecule type" value="Transcribed_RNA"/>
</dbReference>
<dbReference type="GO" id="GO:0032968">
    <property type="term" value="P:positive regulation of transcription elongation by RNA polymerase II"/>
    <property type="evidence" value="ECO:0007669"/>
    <property type="project" value="TreeGrafter"/>
</dbReference>
<keyword evidence="5 10" id="KW-0418">Kinase</keyword>
<dbReference type="GO" id="GO:0005634">
    <property type="term" value="C:nucleus"/>
    <property type="evidence" value="ECO:0007669"/>
    <property type="project" value="TreeGrafter"/>
</dbReference>
<dbReference type="EMBL" id="CP151514">
    <property type="protein sequence ID" value="WZN66193.1"/>
    <property type="molecule type" value="Genomic_DNA"/>
</dbReference>
<keyword evidence="11" id="KW-1185">Reference proteome</keyword>
<dbReference type="PANTHER" id="PTHR24056">
    <property type="entry name" value="CELL DIVISION PROTEIN KINASE"/>
    <property type="match status" value="1"/>
</dbReference>
<dbReference type="PROSITE" id="PS00108">
    <property type="entry name" value="PROTEIN_KINASE_ST"/>
    <property type="match status" value="1"/>
</dbReference>
<dbReference type="InterPro" id="IPR050108">
    <property type="entry name" value="CDK"/>
</dbReference>
<dbReference type="InterPro" id="IPR000719">
    <property type="entry name" value="Prot_kinase_dom"/>
</dbReference>
<organism evidence="9">
    <name type="scientific">Chloropicon roscoffensis</name>
    <dbReference type="NCBI Taxonomy" id="1461544"/>
    <lineage>
        <taxon>Eukaryota</taxon>
        <taxon>Viridiplantae</taxon>
        <taxon>Chlorophyta</taxon>
        <taxon>Chloropicophyceae</taxon>
        <taxon>Chloropicales</taxon>
        <taxon>Chloropicaceae</taxon>
        <taxon>Chloropicon</taxon>
    </lineage>
</organism>
<evidence type="ECO:0000256" key="1">
    <source>
        <dbReference type="ARBA" id="ARBA00006485"/>
    </source>
</evidence>
<feature type="region of interest" description="Disordered" evidence="7">
    <location>
        <begin position="382"/>
        <end position="401"/>
    </location>
</feature>
<evidence type="ECO:0000313" key="11">
    <source>
        <dbReference type="Proteomes" id="UP001472866"/>
    </source>
</evidence>
<evidence type="ECO:0000256" key="7">
    <source>
        <dbReference type="SAM" id="MobiDB-lite"/>
    </source>
</evidence>
<feature type="compositionally biased region" description="Basic residues" evidence="7">
    <location>
        <begin position="385"/>
        <end position="401"/>
    </location>
</feature>
<proteinExistence type="inferred from homology"/>
<keyword evidence="6" id="KW-0067">ATP-binding</keyword>
<dbReference type="GO" id="GO:0008353">
    <property type="term" value="F:RNA polymerase II CTD heptapeptide repeat kinase activity"/>
    <property type="evidence" value="ECO:0007669"/>
    <property type="project" value="TreeGrafter"/>
</dbReference>
<keyword evidence="3" id="KW-0808">Transferase</keyword>
<dbReference type="InterPro" id="IPR011009">
    <property type="entry name" value="Kinase-like_dom_sf"/>
</dbReference>
<protein>
    <submittedName>
        <fullName evidence="10">Cyclin-dependent kinase</fullName>
    </submittedName>
</protein>
<dbReference type="SUPFAM" id="SSF56112">
    <property type="entry name" value="Protein kinase-like (PK-like)"/>
    <property type="match status" value="1"/>
</dbReference>
<dbReference type="Gene3D" id="3.30.200.20">
    <property type="entry name" value="Phosphorylase Kinase, domain 1"/>
    <property type="match status" value="1"/>
</dbReference>
<sequence>MSEKDIFDTVLKPVGAPSGSRSLEECYTQISQVGEGMYGKVYKMKDKNDGSLVATKQFRMDNEKEGFPITAIREIKLLSKFTYDREARERLGERNVGNDDFVVNLKEIVTSKASSENDNKGGIYMVFEYMEHDLAGVRDNKACHMDLEMIKLVMWQILSGLNACHKNRIIHRDLKCSNVLMNNKGDVKLADFGLARKMGDKARMTPKVITLWYRPPELLLGHDGQSKNLGAVYSEAVDMWSAGCILAELLLEAPLLPGKEEGDQIYKIFDMFGKPTNREWPGVENFALWDRIAKKGGQNFRNSFEETMRRNAKHPISDPCMDLLKGLLAMDPKMRMGSYEACTHTWFHERPKLGYFNSPTYDGIKKKLAGVLTKIDDSHEYEQRLKRKREKQGRPMNKRFV</sequence>
<dbReference type="PANTHER" id="PTHR24056:SF546">
    <property type="entry name" value="CYCLIN-DEPENDENT KINASE 12"/>
    <property type="match status" value="1"/>
</dbReference>
<dbReference type="AlphaFoldDB" id="A0A7S3CE73"/>
<dbReference type="FunFam" id="1.10.510.10:FF:000624">
    <property type="entry name" value="Mitogen-activated protein kinase"/>
    <property type="match status" value="1"/>
</dbReference>